<evidence type="ECO:0000313" key="2">
    <source>
        <dbReference type="Proteomes" id="UP000230069"/>
    </source>
</evidence>
<gene>
    <name evidence="1" type="ORF">AQUCO_04200057v1</name>
</gene>
<dbReference type="AlphaFoldDB" id="A0A2G5CP23"/>
<reference evidence="1 2" key="1">
    <citation type="submission" date="2017-09" db="EMBL/GenBank/DDBJ databases">
        <title>WGS assembly of Aquilegia coerulea Goldsmith.</title>
        <authorList>
            <person name="Hodges S."/>
            <person name="Kramer E."/>
            <person name="Nordborg M."/>
            <person name="Tomkins J."/>
            <person name="Borevitz J."/>
            <person name="Derieg N."/>
            <person name="Yan J."/>
            <person name="Mihaltcheva S."/>
            <person name="Hayes R.D."/>
            <person name="Rokhsar D."/>
        </authorList>
    </citation>
    <scope>NUCLEOTIDE SEQUENCE [LARGE SCALE GENOMIC DNA]</scope>
    <source>
        <strain evidence="2">cv. Goldsmith</strain>
    </source>
</reference>
<protein>
    <submittedName>
        <fullName evidence="1">Uncharacterized protein</fullName>
    </submittedName>
</protein>
<dbReference type="InParanoid" id="A0A2G5CP23"/>
<organism evidence="1 2">
    <name type="scientific">Aquilegia coerulea</name>
    <name type="common">Rocky mountain columbine</name>
    <dbReference type="NCBI Taxonomy" id="218851"/>
    <lineage>
        <taxon>Eukaryota</taxon>
        <taxon>Viridiplantae</taxon>
        <taxon>Streptophyta</taxon>
        <taxon>Embryophyta</taxon>
        <taxon>Tracheophyta</taxon>
        <taxon>Spermatophyta</taxon>
        <taxon>Magnoliopsida</taxon>
        <taxon>Ranunculales</taxon>
        <taxon>Ranunculaceae</taxon>
        <taxon>Thalictroideae</taxon>
        <taxon>Aquilegia</taxon>
    </lineage>
</organism>
<dbReference type="EMBL" id="KZ305059">
    <property type="protein sequence ID" value="PIA33043.1"/>
    <property type="molecule type" value="Genomic_DNA"/>
</dbReference>
<name>A0A2G5CP23_AQUCA</name>
<sequence length="105" mass="12254">MCRVPGKSKLTKSILYKKYLRVRTNATLRGGPLVSSHTYNYISFPFCVFTHLYIHTEIYNSSSHATGKMRLVKIRILVVTVNGFHQVNLQMVLHKISHLWEKNRH</sequence>
<proteinExistence type="predicted"/>
<dbReference type="Proteomes" id="UP000230069">
    <property type="component" value="Unassembled WGS sequence"/>
</dbReference>
<evidence type="ECO:0000313" key="1">
    <source>
        <dbReference type="EMBL" id="PIA33043.1"/>
    </source>
</evidence>
<keyword evidence="2" id="KW-1185">Reference proteome</keyword>
<accession>A0A2G5CP23</accession>